<dbReference type="Gene3D" id="2.60.40.10">
    <property type="entry name" value="Immunoglobulins"/>
    <property type="match status" value="1"/>
</dbReference>
<dbReference type="EMBL" id="CP002792">
    <property type="protein sequence ID" value="AEH07282.1"/>
    <property type="molecule type" value="Genomic_DNA"/>
</dbReference>
<organism evidence="2 3">
    <name type="scientific">Methanothermococcus okinawensis (strain DSM 14208 / JCM 11175 / IH1)</name>
    <dbReference type="NCBI Taxonomy" id="647113"/>
    <lineage>
        <taxon>Archaea</taxon>
        <taxon>Methanobacteriati</taxon>
        <taxon>Methanobacteriota</taxon>
        <taxon>Methanomada group</taxon>
        <taxon>Methanococci</taxon>
        <taxon>Methanococcales</taxon>
        <taxon>Methanococcaceae</taxon>
        <taxon>Methanothermococcus</taxon>
    </lineage>
</organism>
<dbReference type="InterPro" id="IPR013783">
    <property type="entry name" value="Ig-like_fold"/>
</dbReference>
<accession>F8AJT4</accession>
<dbReference type="eggNOG" id="arCOG03961">
    <property type="taxonomic scope" value="Archaea"/>
</dbReference>
<evidence type="ECO:0000313" key="3">
    <source>
        <dbReference type="Proteomes" id="UP000009296"/>
    </source>
</evidence>
<dbReference type="HOGENOM" id="CLU_570630_0_0_2"/>
<reference evidence="2" key="1">
    <citation type="submission" date="2011-05" db="EMBL/GenBank/DDBJ databases">
        <title>Complete sequence of chromosome of Methanothermococcus okinawensis IH1.</title>
        <authorList>
            <consortium name="US DOE Joint Genome Institute"/>
            <person name="Lucas S."/>
            <person name="Han J."/>
            <person name="Lapidus A."/>
            <person name="Cheng J.-F."/>
            <person name="Goodwin L."/>
            <person name="Pitluck S."/>
            <person name="Peters L."/>
            <person name="Mikhailova N."/>
            <person name="Held B."/>
            <person name="Han C."/>
            <person name="Tapia R."/>
            <person name="Land M."/>
            <person name="Hauser L."/>
            <person name="Kyrpides N."/>
            <person name="Ivanova N."/>
            <person name="Pagani I."/>
            <person name="Sieprawska-Lupa M."/>
            <person name="Takai K."/>
            <person name="Miyazaki J."/>
            <person name="Whitman W."/>
            <person name="Woyke T."/>
        </authorList>
    </citation>
    <scope>NUCLEOTIDE SEQUENCE [LARGE SCALE GENOMIC DNA]</scope>
    <source>
        <strain evidence="2">IH1</strain>
    </source>
</reference>
<evidence type="ECO:0000256" key="1">
    <source>
        <dbReference type="SAM" id="MobiDB-lite"/>
    </source>
</evidence>
<evidence type="ECO:0000313" key="2">
    <source>
        <dbReference type="EMBL" id="AEH07282.1"/>
    </source>
</evidence>
<feature type="region of interest" description="Disordered" evidence="1">
    <location>
        <begin position="306"/>
        <end position="359"/>
    </location>
</feature>
<dbReference type="KEGG" id="mok:Metok_1316"/>
<proteinExistence type="predicted"/>
<dbReference type="STRING" id="647113.Metok_1316"/>
<dbReference type="AlphaFoldDB" id="F8AJT4"/>
<keyword evidence="3" id="KW-1185">Reference proteome</keyword>
<sequence length="511" mass="56998">MRHIKKIPLFLIIFGFIVSSAYATVSNIQITPSNPKVGDTLTLTGMTNPNEDINCQAWFEVNPMVSPPYYGYIMNNVEIPNTPNNFKVIGENVNDLSISVKMGIWVTKSANANSEGIATVSQSNVPTGTYDIKIWGTVKDTSKPIKLKIIASTTVKADDNGNFKYSYKTNNIPEGTTVYLNIGGVNKAITIEGNTPVPPAPPVVNNTNSSNNSTDKEPPRITILSPSKRDYNISNVNFDVIVEDKSDYNVKFYLNDNKLNYKKSGNHYTGALTLKEGNNTFKIIAKDKYNNENSKIIYINYQKQENSENKTVKSDNNTNNMTYQNKSKNDADNTDNKNNINSNNNKNNNIKENNTKNSQNQGNIVYGTVINHVGNATLIISDGTKISKAGDIQIKEVSLPNITLAYYISPNNAEFNKPLILKISINIPKDKELKILYYDEQIKSWKSIPYVYDKNNSKITIDISKSGYYAIKEKNISKEKNNTSIFGEIAMVVKIVMNVIINLIKSKLGIT</sequence>
<feature type="compositionally biased region" description="Polar residues" evidence="1">
    <location>
        <begin position="314"/>
        <end position="324"/>
    </location>
</feature>
<dbReference type="GeneID" id="10773472"/>
<name>F8AJT4_METOI</name>
<protein>
    <submittedName>
        <fullName evidence="2">Uncharacterized protein</fullName>
    </submittedName>
</protein>
<dbReference type="RefSeq" id="WP_013867464.1">
    <property type="nucleotide sequence ID" value="NC_015636.1"/>
</dbReference>
<dbReference type="Proteomes" id="UP000009296">
    <property type="component" value="Chromosome"/>
</dbReference>
<feature type="compositionally biased region" description="Low complexity" evidence="1">
    <location>
        <begin position="336"/>
        <end position="359"/>
    </location>
</feature>
<gene>
    <name evidence="2" type="ordered locus">Metok_1316</name>
</gene>